<dbReference type="Pfam" id="PF09898">
    <property type="entry name" value="DUF2125"/>
    <property type="match status" value="1"/>
</dbReference>
<dbReference type="EMBL" id="JBHRXI010000001">
    <property type="protein sequence ID" value="MFC3612177.1"/>
    <property type="molecule type" value="Genomic_DNA"/>
</dbReference>
<keyword evidence="1" id="KW-0732">Signal</keyword>
<dbReference type="Proteomes" id="UP001595629">
    <property type="component" value="Unassembled WGS sequence"/>
</dbReference>
<organism evidence="2 3">
    <name type="scientific">Lutimaribacter marinistellae</name>
    <dbReference type="NCBI Taxonomy" id="1820329"/>
    <lineage>
        <taxon>Bacteria</taxon>
        <taxon>Pseudomonadati</taxon>
        <taxon>Pseudomonadota</taxon>
        <taxon>Alphaproteobacteria</taxon>
        <taxon>Rhodobacterales</taxon>
        <taxon>Roseobacteraceae</taxon>
        <taxon>Lutimaribacter</taxon>
    </lineage>
</organism>
<evidence type="ECO:0000313" key="2">
    <source>
        <dbReference type="EMBL" id="MFC3612177.1"/>
    </source>
</evidence>
<evidence type="ECO:0000313" key="3">
    <source>
        <dbReference type="Proteomes" id="UP001595629"/>
    </source>
</evidence>
<comment type="caution">
    <text evidence="2">The sequence shown here is derived from an EMBL/GenBank/DDBJ whole genome shotgun (WGS) entry which is preliminary data.</text>
</comment>
<feature type="signal peptide" evidence="1">
    <location>
        <begin position="1"/>
        <end position="24"/>
    </location>
</feature>
<proteinExistence type="predicted"/>
<feature type="chain" id="PRO_5046084507" evidence="1">
    <location>
        <begin position="25"/>
        <end position="511"/>
    </location>
</feature>
<sequence>MSVFFRRTCGAAFIYAIATQGAWADLTADQVWADWQSYMAGMGYEVTGQQSKSGDTTTISDIAMAMDLPEEDGQFSLTWPEMTLTENSDGTVTLGFPENFPMVIAGEAEGETFRAELAYDQQGLSMVVSGSPEDMTYEYSADTVGVRLVSIEADGETLPAEAAEIGFNMTGMEGVSRMQVGEQRKVEQTFAATQMAYVMAINDPEGEGDVDIRGTLDGMAFEGGGIIPVGTTAGDYQSMIEAGFDFSGDFSFAAGQTAMSGVSTEDGMESSFALNSASQGGAVSVAMNGEQLAYDVSQNATQIAVQSSDLPFPVEMAMSEFGLALDIPVQKAEEPQPFAMSINLTDFTMSDMIWQMFDPAGQLPRDPATVLLDLSGMATVLVNMFDPAVAETLEATGAAPGQLDSVTINELLVSLLGARLEGTGEFAFDNTNTEEFGGMPAPSGQANLTLAGANALLDKLIGMGFMSQEDAMGARMMMGMLAVPGDAPDTLKSTIEITADGQILANGQRIK</sequence>
<keyword evidence="3" id="KW-1185">Reference proteome</keyword>
<name>A0ABV7T9A0_9RHOB</name>
<protein>
    <submittedName>
        <fullName evidence="2">DUF2125 domain-containing protein</fullName>
    </submittedName>
</protein>
<accession>A0ABV7T9A0</accession>
<dbReference type="RefSeq" id="WP_386733369.1">
    <property type="nucleotide sequence ID" value="NZ_JBHRXI010000001.1"/>
</dbReference>
<reference evidence="3" key="1">
    <citation type="journal article" date="2019" name="Int. J. Syst. Evol. Microbiol.">
        <title>The Global Catalogue of Microorganisms (GCM) 10K type strain sequencing project: providing services to taxonomists for standard genome sequencing and annotation.</title>
        <authorList>
            <consortium name="The Broad Institute Genomics Platform"/>
            <consortium name="The Broad Institute Genome Sequencing Center for Infectious Disease"/>
            <person name="Wu L."/>
            <person name="Ma J."/>
        </authorList>
    </citation>
    <scope>NUCLEOTIDE SEQUENCE [LARGE SCALE GENOMIC DNA]</scope>
    <source>
        <strain evidence="3">KCTC 42911</strain>
    </source>
</reference>
<dbReference type="InterPro" id="IPR018666">
    <property type="entry name" value="DUF2125"/>
</dbReference>
<gene>
    <name evidence="2" type="ORF">ACFORG_00270</name>
</gene>
<evidence type="ECO:0000256" key="1">
    <source>
        <dbReference type="SAM" id="SignalP"/>
    </source>
</evidence>